<protein>
    <submittedName>
        <fullName evidence="3">HEAT repeat domain-containing protein</fullName>
    </submittedName>
</protein>
<dbReference type="PANTHER" id="PTHR12697:SF39">
    <property type="entry name" value="SLR1687 PROTEIN"/>
    <property type="match status" value="1"/>
</dbReference>
<dbReference type="Gene3D" id="1.25.10.10">
    <property type="entry name" value="Leucine-rich Repeat Variant"/>
    <property type="match status" value="1"/>
</dbReference>
<accession>A0A928VM51</accession>
<comment type="caution">
    <text evidence="3">The sequence shown here is derived from an EMBL/GenBank/DDBJ whole genome shotgun (WGS) entry which is preliminary data.</text>
</comment>
<reference evidence="3" key="1">
    <citation type="submission" date="2020-10" db="EMBL/GenBank/DDBJ databases">
        <authorList>
            <person name="Castelo-Branco R."/>
            <person name="Eusebio N."/>
            <person name="Adriana R."/>
            <person name="Vieira A."/>
            <person name="Brugerolle De Fraissinette N."/>
            <person name="Rezende De Castro R."/>
            <person name="Schneider M.P."/>
            <person name="Vasconcelos V."/>
            <person name="Leao P.N."/>
        </authorList>
    </citation>
    <scope>NUCLEOTIDE SEQUENCE</scope>
    <source>
        <strain evidence="3">LEGE 11480</strain>
    </source>
</reference>
<evidence type="ECO:0000313" key="4">
    <source>
        <dbReference type="Proteomes" id="UP000625316"/>
    </source>
</evidence>
<dbReference type="InterPro" id="IPR004155">
    <property type="entry name" value="PBS_lyase_HEAT"/>
</dbReference>
<dbReference type="RefSeq" id="WP_264325684.1">
    <property type="nucleotide sequence ID" value="NZ_JADEXQ010000046.1"/>
</dbReference>
<dbReference type="AlphaFoldDB" id="A0A928VM51"/>
<dbReference type="SUPFAM" id="SSF48371">
    <property type="entry name" value="ARM repeat"/>
    <property type="match status" value="1"/>
</dbReference>
<gene>
    <name evidence="3" type="ORF">IQ266_14055</name>
</gene>
<dbReference type="EMBL" id="JADEXQ010000046">
    <property type="protein sequence ID" value="MBE9030855.1"/>
    <property type="molecule type" value="Genomic_DNA"/>
</dbReference>
<keyword evidence="4" id="KW-1185">Reference proteome</keyword>
<dbReference type="NCBIfam" id="NF045915">
    <property type="entry name" value="PhycobilmeDegNblB"/>
    <property type="match status" value="1"/>
</dbReference>
<name>A0A928VM51_9CYAN</name>
<evidence type="ECO:0000256" key="1">
    <source>
        <dbReference type="ARBA" id="ARBA00022549"/>
    </source>
</evidence>
<dbReference type="Proteomes" id="UP000625316">
    <property type="component" value="Unassembled WGS sequence"/>
</dbReference>
<dbReference type="InterPro" id="IPR011989">
    <property type="entry name" value="ARM-like"/>
</dbReference>
<dbReference type="SMART" id="SM00567">
    <property type="entry name" value="EZ_HEAT"/>
    <property type="match status" value="3"/>
</dbReference>
<evidence type="ECO:0000256" key="2">
    <source>
        <dbReference type="ARBA" id="ARBA00022738"/>
    </source>
</evidence>
<dbReference type="Pfam" id="PF13646">
    <property type="entry name" value="HEAT_2"/>
    <property type="match status" value="2"/>
</dbReference>
<sequence>MSITPESAKALLSAEDYGARIRGINELRELPAIEAFELVQLVLQDGNERVRYAAISLLATVGQVDLVKSLELLRVGLQDSEMDVKAAAADSIAGLKLREAYDDLRDLYQETTDWIIRFSIVAALGELGEPRGFEILEHAIQTKDALLVPAAIGAMGELGDPRAIKFLLPYVSDEDWQIRHRVLQSLLHFDTPETKAAIQTLAQDSESHISEQAQQALG</sequence>
<dbReference type="GO" id="GO:0016491">
    <property type="term" value="F:oxidoreductase activity"/>
    <property type="evidence" value="ECO:0007669"/>
    <property type="project" value="TreeGrafter"/>
</dbReference>
<dbReference type="PANTHER" id="PTHR12697">
    <property type="entry name" value="PBS LYASE HEAT-LIKE PROTEIN"/>
    <property type="match status" value="1"/>
</dbReference>
<keyword evidence="2" id="KW-0605">Phycobilisome</keyword>
<dbReference type="InterPro" id="IPR016024">
    <property type="entry name" value="ARM-type_fold"/>
</dbReference>
<organism evidence="3 4">
    <name type="scientific">Romeriopsis navalis LEGE 11480</name>
    <dbReference type="NCBI Taxonomy" id="2777977"/>
    <lineage>
        <taxon>Bacteria</taxon>
        <taxon>Bacillati</taxon>
        <taxon>Cyanobacteriota</taxon>
        <taxon>Cyanophyceae</taxon>
        <taxon>Leptolyngbyales</taxon>
        <taxon>Leptolyngbyaceae</taxon>
        <taxon>Romeriopsis</taxon>
        <taxon>Romeriopsis navalis</taxon>
    </lineage>
</organism>
<proteinExistence type="predicted"/>
<dbReference type="GO" id="GO:0030089">
    <property type="term" value="C:phycobilisome"/>
    <property type="evidence" value="ECO:0007669"/>
    <property type="project" value="UniProtKB-KW"/>
</dbReference>
<keyword evidence="1" id="KW-0042">Antenna complex</keyword>
<evidence type="ECO:0000313" key="3">
    <source>
        <dbReference type="EMBL" id="MBE9030855.1"/>
    </source>
</evidence>